<evidence type="ECO:0000259" key="2">
    <source>
        <dbReference type="Pfam" id="PF12770"/>
    </source>
</evidence>
<feature type="repeat" description="TPR" evidence="1">
    <location>
        <begin position="388"/>
        <end position="421"/>
    </location>
</feature>
<feature type="repeat" description="TPR" evidence="1">
    <location>
        <begin position="508"/>
        <end position="541"/>
    </location>
</feature>
<dbReference type="Pfam" id="PF12770">
    <property type="entry name" value="CHAT"/>
    <property type="match status" value="1"/>
</dbReference>
<evidence type="ECO:0000256" key="1">
    <source>
        <dbReference type="PROSITE-ProRule" id="PRU00339"/>
    </source>
</evidence>
<dbReference type="RefSeq" id="WP_184745753.1">
    <property type="nucleotide sequence ID" value="NZ_JACHGJ010000002.1"/>
</dbReference>
<dbReference type="EMBL" id="JACHGJ010000002">
    <property type="protein sequence ID" value="MBB6480008.1"/>
    <property type="molecule type" value="Genomic_DNA"/>
</dbReference>
<dbReference type="Pfam" id="PF13181">
    <property type="entry name" value="TPR_8"/>
    <property type="match status" value="1"/>
</dbReference>
<dbReference type="InterPro" id="IPR011990">
    <property type="entry name" value="TPR-like_helical_dom_sf"/>
</dbReference>
<dbReference type="SMART" id="SM00028">
    <property type="entry name" value="TPR"/>
    <property type="match status" value="16"/>
</dbReference>
<dbReference type="Pfam" id="PF13424">
    <property type="entry name" value="TPR_12"/>
    <property type="match status" value="3"/>
</dbReference>
<evidence type="ECO:0000313" key="3">
    <source>
        <dbReference type="EMBL" id="MBB6480008.1"/>
    </source>
</evidence>
<evidence type="ECO:0000313" key="4">
    <source>
        <dbReference type="Proteomes" id="UP000587760"/>
    </source>
</evidence>
<dbReference type="PROSITE" id="PS50005">
    <property type="entry name" value="TPR"/>
    <property type="match status" value="6"/>
</dbReference>
<feature type="repeat" description="TPR" evidence="1">
    <location>
        <begin position="348"/>
        <end position="381"/>
    </location>
</feature>
<dbReference type="SUPFAM" id="SSF48452">
    <property type="entry name" value="TPR-like"/>
    <property type="match status" value="4"/>
</dbReference>
<feature type="domain" description="CHAT" evidence="2">
    <location>
        <begin position="903"/>
        <end position="1221"/>
    </location>
</feature>
<protein>
    <submittedName>
        <fullName evidence="3">CHAT domain-containing protein/tetratricopeptide (TPR) repeat protein</fullName>
    </submittedName>
</protein>
<feature type="repeat" description="TPR" evidence="1">
    <location>
        <begin position="628"/>
        <end position="661"/>
    </location>
</feature>
<dbReference type="AlphaFoldDB" id="A0A841RBF2"/>
<dbReference type="PANTHER" id="PTHR10098">
    <property type="entry name" value="RAPSYN-RELATED"/>
    <property type="match status" value="1"/>
</dbReference>
<accession>A0A841RBF2</accession>
<comment type="caution">
    <text evidence="3">The sequence shown here is derived from an EMBL/GenBank/DDBJ whole genome shotgun (WGS) entry which is preliminary data.</text>
</comment>
<dbReference type="Gene3D" id="1.25.40.10">
    <property type="entry name" value="Tetratricopeptide repeat domain"/>
    <property type="match status" value="5"/>
</dbReference>
<reference evidence="3 4" key="1">
    <citation type="submission" date="2020-08" db="EMBL/GenBank/DDBJ databases">
        <title>Genomic Encyclopedia of Type Strains, Phase IV (KMG-IV): sequencing the most valuable type-strain genomes for metagenomic binning, comparative biology and taxonomic classification.</title>
        <authorList>
            <person name="Goeker M."/>
        </authorList>
    </citation>
    <scope>NUCLEOTIDE SEQUENCE [LARGE SCALE GENOMIC DNA]</scope>
    <source>
        <strain evidence="3 4">DSM 2461</strain>
    </source>
</reference>
<proteinExistence type="predicted"/>
<dbReference type="PANTHER" id="PTHR10098:SF108">
    <property type="entry name" value="TETRATRICOPEPTIDE REPEAT PROTEIN 28"/>
    <property type="match status" value="1"/>
</dbReference>
<keyword evidence="4" id="KW-1185">Reference proteome</keyword>
<dbReference type="InterPro" id="IPR024983">
    <property type="entry name" value="CHAT_dom"/>
</dbReference>
<feature type="repeat" description="TPR" evidence="1">
    <location>
        <begin position="588"/>
        <end position="621"/>
    </location>
</feature>
<sequence>MNRRILFILTGFLLLHPLFADKMEEGRALFNRGTGLYGKGRYADAYSQLSGSIEVFANAGSNGEESLMNAHLWAGASAYYLSEFTTAENHYLLSLELAEKRNDLSFQANILTALANLKMYTTDYSDAGDLFLKAADRQREMGMTTEARGSFEYGGYAKVLAEEYEEALPVFDEALSRSPENRAETEKAWLYAMRGNCRYYLLDLSGAQEDYGIAVSLQESFGSSAELTQYLAWAGKVSMDRNEPEKALDFFRKALSMAEELANQEDRCRVLAYFGFLYAGTGEYDLAIAYYEDSLGAARSLGRQDLIIPAYESLAWIYGEAGRKDLLKKTNDKLIDLYRRNRDEEKLASLLNDQGLIFYSNGDYQKAIPLFQEAVSLYRKAENLTDLSVLLLNLGMSFENTGNMNKADQLFRESLALSIEEGNRGDAEELAGHLNYIYSENTDYAKIIESLKPLLTLYERENSLAELMHLNNNIGTYHYALGEYREAIESYSTARHISRRLDLPSDEAIHLHNIAQAKFALSEYDRALDFYLQALHLAEKQGVREIEANILNSLGELYRAWGWFEKSQEYYGKAEILFQELDDIEGLASVYNNIGQAIRLDGNPEEAIPFYEKALDLSRRNGDEQGEAINLSNLGEAFRESGRLDEARSSYERALRIDSKNRNLRGIVIRKNNLAVLTLAEGDEVAARKIFFECLEYWRNTGERREEASALRNIWASFFNLGDYANAAVYLSEAVKIFEELRLTARDEVRREYLELQVNSYRDLSVTYFFLEDWIMSLYFQELSRGKYLLEQLDVLNGEISFSADILQSFLNGLDKRSGLLTLSIVDENLLQTILVEKERITSTLVSIDVDFLDRFYSAYGNLIQRYIDDPEADRFESVLKLYRLLLARPVQTRSTDSAVKEIGTYLNSRLFGVYGEALAGIDHLIIVPDGLLGTIPFEALIDEEGTYLVEKYDITYAQSLIIEQLVHDRIYGEERKPLLAMGGAVYNSDSPPPADDEIDFSGIRLNVSEMIRSGEGTRGIYNSMGYGAWINLPGTLQEVNLLSDIVERSEVLSGAEVSEEKIKALSSTGELASYKALHFATHGIVVPEVPQLSAVVLSQFPPSGRGEDGYLTMSEISRLNIAADFVNLSACETGLGKIYRGEGVVGLTQAFLVAGANSLSVSLWQVSDESTMQFMTGVYSLVAEEKISYARAISRMKRAFIRDNRFASPFYWAPFIFYGNYEAGL</sequence>
<dbReference type="InterPro" id="IPR019734">
    <property type="entry name" value="TPR_rpt"/>
</dbReference>
<keyword evidence="1" id="KW-0802">TPR repeat</keyword>
<gene>
    <name evidence="3" type="ORF">HNR50_001666</name>
</gene>
<name>A0A841RBF2_9SPIO</name>
<dbReference type="Proteomes" id="UP000587760">
    <property type="component" value="Unassembled WGS sequence"/>
</dbReference>
<feature type="repeat" description="TPR" evidence="1">
    <location>
        <begin position="148"/>
        <end position="181"/>
    </location>
</feature>
<organism evidence="3 4">
    <name type="scientific">Spirochaeta isovalerica</name>
    <dbReference type="NCBI Taxonomy" id="150"/>
    <lineage>
        <taxon>Bacteria</taxon>
        <taxon>Pseudomonadati</taxon>
        <taxon>Spirochaetota</taxon>
        <taxon>Spirochaetia</taxon>
        <taxon>Spirochaetales</taxon>
        <taxon>Spirochaetaceae</taxon>
        <taxon>Spirochaeta</taxon>
    </lineage>
</organism>